<feature type="region of interest" description="Disordered" evidence="1">
    <location>
        <begin position="136"/>
        <end position="160"/>
    </location>
</feature>
<protein>
    <submittedName>
        <fullName evidence="2">Uncharacterized protein</fullName>
    </submittedName>
</protein>
<organism evidence="2 3">
    <name type="scientific">Rhamnella rubrinervis</name>
    <dbReference type="NCBI Taxonomy" id="2594499"/>
    <lineage>
        <taxon>Eukaryota</taxon>
        <taxon>Viridiplantae</taxon>
        <taxon>Streptophyta</taxon>
        <taxon>Embryophyta</taxon>
        <taxon>Tracheophyta</taxon>
        <taxon>Spermatophyta</taxon>
        <taxon>Magnoliopsida</taxon>
        <taxon>eudicotyledons</taxon>
        <taxon>Gunneridae</taxon>
        <taxon>Pentapetalae</taxon>
        <taxon>rosids</taxon>
        <taxon>fabids</taxon>
        <taxon>Rosales</taxon>
        <taxon>Rhamnaceae</taxon>
        <taxon>rhamnoid group</taxon>
        <taxon>Rhamneae</taxon>
        <taxon>Rhamnella</taxon>
    </lineage>
</organism>
<evidence type="ECO:0000313" key="2">
    <source>
        <dbReference type="EMBL" id="KAF3431709.1"/>
    </source>
</evidence>
<dbReference type="OrthoDB" id="1938010at2759"/>
<dbReference type="EMBL" id="VOIH02000012">
    <property type="protein sequence ID" value="KAF3431709.1"/>
    <property type="molecule type" value="Genomic_DNA"/>
</dbReference>
<dbReference type="AlphaFoldDB" id="A0A8K0GMI1"/>
<keyword evidence="3" id="KW-1185">Reference proteome</keyword>
<feature type="region of interest" description="Disordered" evidence="1">
    <location>
        <begin position="84"/>
        <end position="110"/>
    </location>
</feature>
<reference evidence="2" key="1">
    <citation type="submission" date="2020-03" db="EMBL/GenBank/DDBJ databases">
        <title>A high-quality chromosome-level genome assembly of a woody plant with both climbing and erect habits, Rhamnella rubrinervis.</title>
        <authorList>
            <person name="Lu Z."/>
            <person name="Yang Y."/>
            <person name="Zhu X."/>
            <person name="Sun Y."/>
        </authorList>
    </citation>
    <scope>NUCLEOTIDE SEQUENCE</scope>
    <source>
        <strain evidence="2">BYM</strain>
        <tissue evidence="2">Leaf</tissue>
    </source>
</reference>
<dbReference type="PANTHER" id="PTHR36756:SF1">
    <property type="entry name" value="EXPRESSED PROTEIN"/>
    <property type="match status" value="1"/>
</dbReference>
<proteinExistence type="predicted"/>
<accession>A0A8K0GMI1</accession>
<sequence length="309" mass="34396">MVGLVPDEGSRRRLPQWMLGVSADEQVRKYDNVEETNINLEGGFVSQAACSQKKTSTVHPGKDCVLCRKDKSLKKSHCLSKCNSKRRKRKSKQQDADCDSNIPETLPEEENGFGVKVPAVEDLMNISEEYVRTDKNMEQGQASNRKCESETRLPTTVSHTNKSKGFVDDHICDRPSSTHNISASYKSNCSLKGEQTVINAGITGDPARDMLDLFLGPLLKKPLEEKKTEFVMEDAAFCSKFELQNHNKVVIEEIGPTMKKKSSLKDKPFVLVYGKIDGYGLVGRLVVEGDVDLSNDEEHAREVKGGAKE</sequence>
<comment type="caution">
    <text evidence="2">The sequence shown here is derived from an EMBL/GenBank/DDBJ whole genome shotgun (WGS) entry which is preliminary data.</text>
</comment>
<evidence type="ECO:0000313" key="3">
    <source>
        <dbReference type="Proteomes" id="UP000796880"/>
    </source>
</evidence>
<dbReference type="PANTHER" id="PTHR36756">
    <property type="entry name" value="EXPRESSED PROTEIN"/>
    <property type="match status" value="1"/>
</dbReference>
<name>A0A8K0GMI1_9ROSA</name>
<evidence type="ECO:0000256" key="1">
    <source>
        <dbReference type="SAM" id="MobiDB-lite"/>
    </source>
</evidence>
<gene>
    <name evidence="2" type="ORF">FNV43_RR26442</name>
</gene>
<dbReference type="Proteomes" id="UP000796880">
    <property type="component" value="Unassembled WGS sequence"/>
</dbReference>